<organism evidence="2 3">
    <name type="scientific">Teladorsagia circumcincta</name>
    <name type="common">Brown stomach worm</name>
    <name type="synonym">Ostertagia circumcincta</name>
    <dbReference type="NCBI Taxonomy" id="45464"/>
    <lineage>
        <taxon>Eukaryota</taxon>
        <taxon>Metazoa</taxon>
        <taxon>Ecdysozoa</taxon>
        <taxon>Nematoda</taxon>
        <taxon>Chromadorea</taxon>
        <taxon>Rhabditida</taxon>
        <taxon>Rhabditina</taxon>
        <taxon>Rhabditomorpha</taxon>
        <taxon>Strongyloidea</taxon>
        <taxon>Trichostrongylidae</taxon>
        <taxon>Teladorsagia</taxon>
    </lineage>
</organism>
<gene>
    <name evidence="2" type="ORF">TELCIR_07199</name>
</gene>
<evidence type="ECO:0000256" key="1">
    <source>
        <dbReference type="SAM" id="MobiDB-lite"/>
    </source>
</evidence>
<evidence type="ECO:0000313" key="3">
    <source>
        <dbReference type="Proteomes" id="UP000230423"/>
    </source>
</evidence>
<feature type="region of interest" description="Disordered" evidence="1">
    <location>
        <begin position="101"/>
        <end position="120"/>
    </location>
</feature>
<feature type="compositionally biased region" description="Basic and acidic residues" evidence="1">
    <location>
        <begin position="1"/>
        <end position="46"/>
    </location>
</feature>
<dbReference type="AlphaFoldDB" id="A0A2G9UKX5"/>
<proteinExistence type="predicted"/>
<feature type="compositionally biased region" description="Low complexity" evidence="1">
    <location>
        <begin position="72"/>
        <end position="86"/>
    </location>
</feature>
<protein>
    <submittedName>
        <fullName evidence="2">Uncharacterized protein</fullName>
    </submittedName>
</protein>
<sequence length="145" mass="16865">MQETDEIRPSLKEERERKEEHHHKEDHPPKDEHEHKDDRYRHHYGEDSDSDEPDFRSQTPDADESTFNRRGPLTIPEVPETLPTPTTHDDIVEVEQPEISPIQSGFDIHPRPPTPPKDINEELVKPSAFSLPHTHTSSHCEICFS</sequence>
<dbReference type="OrthoDB" id="567788at2759"/>
<keyword evidence="3" id="KW-1185">Reference proteome</keyword>
<evidence type="ECO:0000313" key="2">
    <source>
        <dbReference type="EMBL" id="PIO70919.1"/>
    </source>
</evidence>
<feature type="region of interest" description="Disordered" evidence="1">
    <location>
        <begin position="1"/>
        <end position="88"/>
    </location>
</feature>
<name>A0A2G9UKX5_TELCI</name>
<dbReference type="EMBL" id="KZ346114">
    <property type="protein sequence ID" value="PIO70919.1"/>
    <property type="molecule type" value="Genomic_DNA"/>
</dbReference>
<dbReference type="Proteomes" id="UP000230423">
    <property type="component" value="Unassembled WGS sequence"/>
</dbReference>
<reference evidence="2 3" key="1">
    <citation type="submission" date="2015-09" db="EMBL/GenBank/DDBJ databases">
        <title>Draft genome of the parasitic nematode Teladorsagia circumcincta isolate WARC Sus (inbred).</title>
        <authorList>
            <person name="Mitreva M."/>
        </authorList>
    </citation>
    <scope>NUCLEOTIDE SEQUENCE [LARGE SCALE GENOMIC DNA]</scope>
    <source>
        <strain evidence="2 3">S</strain>
    </source>
</reference>
<accession>A0A2G9UKX5</accession>